<reference evidence="3 5" key="1">
    <citation type="journal article" date="2018" name="Biodegradation">
        <title>1,4-Dioxane degradation characteristics of Rhodococcus aetherivorans JCM 14343.</title>
        <authorList>
            <person name="Inoue D."/>
            <person name="Tsunoda T."/>
            <person name="Yamamoto N."/>
            <person name="Ike M."/>
            <person name="Sei K."/>
        </authorList>
    </citation>
    <scope>NUCLEOTIDE SEQUENCE [LARGE SCALE GENOMIC DNA]</scope>
    <source>
        <strain evidence="3 5">JCM 14343</strain>
    </source>
</reference>
<reference evidence="3" key="2">
    <citation type="submission" date="2019-10" db="EMBL/GenBank/DDBJ databases">
        <title>Draft genome sequence of Rhodococcus aetherivorans JCM 14343.</title>
        <authorList>
            <person name="Inoue D."/>
            <person name="Nakazawa M."/>
            <person name="Yamamoto N."/>
            <person name="Sei K."/>
            <person name="Ike M."/>
        </authorList>
    </citation>
    <scope>NUCLEOTIDE SEQUENCE</scope>
    <source>
        <strain evidence="3">JCM 14343</strain>
    </source>
</reference>
<evidence type="ECO:0000259" key="2">
    <source>
        <dbReference type="Pfam" id="PF18970"/>
    </source>
</evidence>
<dbReference type="RefSeq" id="WP_029545216.1">
    <property type="nucleotide sequence ID" value="NZ_BAAAYP010000009.1"/>
</dbReference>
<feature type="domain" description="DUF5709" evidence="2">
    <location>
        <begin position="83"/>
        <end position="131"/>
    </location>
</feature>
<organism evidence="4 6">
    <name type="scientific">Rhodococcus aetherivorans</name>
    <dbReference type="NCBI Taxonomy" id="191292"/>
    <lineage>
        <taxon>Bacteria</taxon>
        <taxon>Bacillati</taxon>
        <taxon>Actinomycetota</taxon>
        <taxon>Actinomycetes</taxon>
        <taxon>Mycobacteriales</taxon>
        <taxon>Nocardiaceae</taxon>
        <taxon>Rhodococcus</taxon>
    </lineage>
</organism>
<evidence type="ECO:0000313" key="5">
    <source>
        <dbReference type="Proteomes" id="UP000325466"/>
    </source>
</evidence>
<feature type="compositionally biased region" description="Basic and acidic residues" evidence="1">
    <location>
        <begin position="49"/>
        <end position="65"/>
    </location>
</feature>
<sequence>MPTSENPGDSVPGEYSVDDEDQLQPEDSLIDRGVDDVLDEGFSPMERPVGLERHETLDERLREEEPEREDDEGENEFRSSVAEAGRARAGRLVAPDEGTAEDVDSELFGTDVGIDGGAASAEEAAVHLIEEEEPDRQD</sequence>
<feature type="region of interest" description="Disordered" evidence="1">
    <location>
        <begin position="1"/>
        <end position="103"/>
    </location>
</feature>
<dbReference type="Proteomes" id="UP001163947">
    <property type="component" value="Chromosome"/>
</dbReference>
<dbReference type="Proteomes" id="UP000325466">
    <property type="component" value="Unassembled WGS sequence"/>
</dbReference>
<name>A0A059MLU7_9NOCA</name>
<dbReference type="Pfam" id="PF18970">
    <property type="entry name" value="DUF5709"/>
    <property type="match status" value="1"/>
</dbReference>
<reference evidence="4" key="3">
    <citation type="submission" date="2022-09" db="EMBL/GenBank/DDBJ databases">
        <title>The genome sequence of Rhodococcus aetherivorans N1.</title>
        <authorList>
            <person name="Jiang W."/>
        </authorList>
    </citation>
    <scope>NUCLEOTIDE SEQUENCE</scope>
    <source>
        <strain evidence="4">N1</strain>
    </source>
</reference>
<evidence type="ECO:0000313" key="6">
    <source>
        <dbReference type="Proteomes" id="UP001163947"/>
    </source>
</evidence>
<dbReference type="InterPro" id="IPR043763">
    <property type="entry name" value="DUF5709"/>
</dbReference>
<proteinExistence type="predicted"/>
<dbReference type="AlphaFoldDB" id="A0A059MLU7"/>
<dbReference type="EMBL" id="BLAH01000197">
    <property type="protein sequence ID" value="GES40324.1"/>
    <property type="molecule type" value="Genomic_DNA"/>
</dbReference>
<dbReference type="GeneID" id="83620570"/>
<dbReference type="KEGG" id="rav:AAT18_19630"/>
<evidence type="ECO:0000313" key="3">
    <source>
        <dbReference type="EMBL" id="GES40324.1"/>
    </source>
</evidence>
<protein>
    <submittedName>
        <fullName evidence="4">DUF5709 domain-containing protein</fullName>
    </submittedName>
</protein>
<keyword evidence="5" id="KW-1185">Reference proteome</keyword>
<evidence type="ECO:0000313" key="4">
    <source>
        <dbReference type="EMBL" id="UYF95891.1"/>
    </source>
</evidence>
<gene>
    <name evidence="4" type="ORF">OCS65_09095</name>
    <name evidence="3" type="ORF">RAJCM14343_5607</name>
</gene>
<accession>A0A0F6S9W5</accession>
<dbReference type="EMBL" id="CP106982">
    <property type="protein sequence ID" value="UYF95891.1"/>
    <property type="molecule type" value="Genomic_DNA"/>
</dbReference>
<accession>A0A059MLU7</accession>
<evidence type="ECO:0000256" key="1">
    <source>
        <dbReference type="SAM" id="MobiDB-lite"/>
    </source>
</evidence>